<dbReference type="eggNOG" id="COG0438">
    <property type="taxonomic scope" value="Bacteria"/>
</dbReference>
<reference evidence="4" key="1">
    <citation type="submission" date="2012-02" db="EMBL/GenBank/DDBJ databases">
        <title>Complete sequence of Desulfitobacterium dichloroeliminans LMG P-21439.</title>
        <authorList>
            <person name="Lucas S."/>
            <person name="Han J."/>
            <person name="Lapidus A."/>
            <person name="Cheng J.-F."/>
            <person name="Goodwin L."/>
            <person name="Pitluck S."/>
            <person name="Peters L."/>
            <person name="Ovchinnikova G."/>
            <person name="Teshima H."/>
            <person name="Detter J.C."/>
            <person name="Han C."/>
            <person name="Tapia R."/>
            <person name="Land M."/>
            <person name="Hauser L."/>
            <person name="Kyrpides N."/>
            <person name="Ivanova N."/>
            <person name="Pagani I."/>
            <person name="Kruse T."/>
            <person name="de Vos W.M."/>
            <person name="Boon N."/>
            <person name="Smidt H."/>
            <person name="Woyke T."/>
        </authorList>
    </citation>
    <scope>NUCLEOTIDE SEQUENCE [LARGE SCALE GENOMIC DNA]</scope>
    <source>
        <strain evidence="4">LMG P-21439 / DCA1</strain>
    </source>
</reference>
<dbReference type="SUPFAM" id="SSF53756">
    <property type="entry name" value="UDP-Glycosyltransferase/glycogen phosphorylase"/>
    <property type="match status" value="1"/>
</dbReference>
<dbReference type="Pfam" id="PF00534">
    <property type="entry name" value="Glycos_transf_1"/>
    <property type="match status" value="1"/>
</dbReference>
<proteinExistence type="predicted"/>
<feature type="domain" description="Glycosyltransferase subfamily 4-like N-terminal" evidence="2">
    <location>
        <begin position="15"/>
        <end position="170"/>
    </location>
</feature>
<dbReference type="PANTHER" id="PTHR45947">
    <property type="entry name" value="SULFOQUINOVOSYL TRANSFERASE SQD2"/>
    <property type="match status" value="1"/>
</dbReference>
<dbReference type="InterPro" id="IPR028098">
    <property type="entry name" value="Glyco_trans_4-like_N"/>
</dbReference>
<evidence type="ECO:0000313" key="4">
    <source>
        <dbReference type="Proteomes" id="UP000010797"/>
    </source>
</evidence>
<dbReference type="HOGENOM" id="CLU_009583_0_3_9"/>
<dbReference type="KEGG" id="ddl:Desdi_3417"/>
<gene>
    <name evidence="3" type="ordered locus">Desdi_3417</name>
</gene>
<sequence>MATYKVLQLIGGGEIGGAEQHVLTLLQGLHSASLSLTSGCLVAGPFAKLTEERGIPTLLFPMRHALDLSPLPKLIEVIRREEFSLLHTHGSRANLLGRLAGWRLKIPVISTVHSSLRQDYLSPQAARLALTLDRLTLPLTSGIITVSEALAQEVAARGGQKIRTIYNGIQLLPQLDSLEERDNLRQCFRQIWKIPNGALVLGCVARLHPTKGLSTLLEAAQILRSQFPLIHILIIGDGPLHSELQKQAKSLDLTLTLAGYLPDAYQALPAMDLFVLPSLSEGMGLVLLEAMQARLPIVATAVGGIPEVIRHKQDGLLVPPGQPKDLAESCAELLQKPDLAASCIASGAKRWQDFSVQMMLRQTQNFYGEVLMI</sequence>
<accession>L0FCX3</accession>
<organism evidence="3 4">
    <name type="scientific">Desulfitobacterium dichloroeliminans (strain LMG P-21439 / DCA1)</name>
    <dbReference type="NCBI Taxonomy" id="871963"/>
    <lineage>
        <taxon>Bacteria</taxon>
        <taxon>Bacillati</taxon>
        <taxon>Bacillota</taxon>
        <taxon>Clostridia</taxon>
        <taxon>Eubacteriales</taxon>
        <taxon>Desulfitobacteriaceae</taxon>
        <taxon>Desulfitobacterium</taxon>
    </lineage>
</organism>
<keyword evidence="3" id="KW-0808">Transferase</keyword>
<dbReference type="Gene3D" id="3.40.50.2000">
    <property type="entry name" value="Glycogen Phosphorylase B"/>
    <property type="match status" value="2"/>
</dbReference>
<name>L0FCX3_DESDL</name>
<dbReference type="PANTHER" id="PTHR45947:SF3">
    <property type="entry name" value="SULFOQUINOVOSYL TRANSFERASE SQD2"/>
    <property type="match status" value="1"/>
</dbReference>
<dbReference type="RefSeq" id="WP_015263759.1">
    <property type="nucleotide sequence ID" value="NC_019903.1"/>
</dbReference>
<dbReference type="GO" id="GO:0016758">
    <property type="term" value="F:hexosyltransferase activity"/>
    <property type="evidence" value="ECO:0007669"/>
    <property type="project" value="TreeGrafter"/>
</dbReference>
<dbReference type="STRING" id="871963.Desdi_3417"/>
<feature type="domain" description="Glycosyl transferase family 1" evidence="1">
    <location>
        <begin position="188"/>
        <end position="349"/>
    </location>
</feature>
<dbReference type="InterPro" id="IPR050194">
    <property type="entry name" value="Glycosyltransferase_grp1"/>
</dbReference>
<evidence type="ECO:0000313" key="3">
    <source>
        <dbReference type="EMBL" id="AGA70803.1"/>
    </source>
</evidence>
<evidence type="ECO:0000259" key="2">
    <source>
        <dbReference type="Pfam" id="PF13439"/>
    </source>
</evidence>
<dbReference type="Pfam" id="PF13439">
    <property type="entry name" value="Glyco_transf_4"/>
    <property type="match status" value="1"/>
</dbReference>
<dbReference type="OrthoDB" id="3199616at2"/>
<dbReference type="EMBL" id="CP003344">
    <property type="protein sequence ID" value="AGA70803.1"/>
    <property type="molecule type" value="Genomic_DNA"/>
</dbReference>
<evidence type="ECO:0000259" key="1">
    <source>
        <dbReference type="Pfam" id="PF00534"/>
    </source>
</evidence>
<protein>
    <submittedName>
        <fullName evidence="3">Glycosyltransferase</fullName>
    </submittedName>
</protein>
<dbReference type="InterPro" id="IPR001296">
    <property type="entry name" value="Glyco_trans_1"/>
</dbReference>
<dbReference type="Proteomes" id="UP000010797">
    <property type="component" value="Chromosome"/>
</dbReference>
<keyword evidence="4" id="KW-1185">Reference proteome</keyword>
<dbReference type="AlphaFoldDB" id="L0FCX3"/>